<evidence type="ECO:0000313" key="3">
    <source>
        <dbReference type="EMBL" id="QCI28065.1"/>
    </source>
</evidence>
<comment type="similarity">
    <text evidence="1">Belongs to the transglycosylase Slt family.</text>
</comment>
<dbReference type="SUPFAM" id="SSF53955">
    <property type="entry name" value="Lysozyme-like"/>
    <property type="match status" value="1"/>
</dbReference>
<dbReference type="AlphaFoldDB" id="A0AAJ4UYT6"/>
<dbReference type="InterPro" id="IPR023346">
    <property type="entry name" value="Lysozyme-like_dom_sf"/>
</dbReference>
<gene>
    <name evidence="3" type="ORF">C6V80_03570</name>
    <name evidence="4" type="ORF">EDC58_0714</name>
</gene>
<dbReference type="Gene3D" id="1.10.530.10">
    <property type="match status" value="1"/>
</dbReference>
<evidence type="ECO:0000313" key="4">
    <source>
        <dbReference type="EMBL" id="ROR41227.1"/>
    </source>
</evidence>
<dbReference type="EMBL" id="RJVK01000001">
    <property type="protein sequence ID" value="ROR41227.1"/>
    <property type="molecule type" value="Genomic_DNA"/>
</dbReference>
<dbReference type="Proteomes" id="UP000298805">
    <property type="component" value="Chromosome"/>
</dbReference>
<reference evidence="4 5" key="2">
    <citation type="submission" date="2018-11" db="EMBL/GenBank/DDBJ databases">
        <title>Genomic Encyclopedia of Type Strains, Phase IV (KMG-IV): sequencing the most valuable type-strain genomes for metagenomic binning, comparative biology and taxonomic classification.</title>
        <authorList>
            <person name="Goeker M."/>
        </authorList>
    </citation>
    <scope>NUCLEOTIDE SEQUENCE [LARGE SCALE GENOMIC DNA]</scope>
    <source>
        <strain evidence="4 5">DSM 27783</strain>
    </source>
</reference>
<dbReference type="PANTHER" id="PTHR37423:SF2">
    <property type="entry name" value="MEMBRANE-BOUND LYTIC MUREIN TRANSGLYCOSYLASE C"/>
    <property type="match status" value="1"/>
</dbReference>
<reference evidence="6" key="1">
    <citation type="submission" date="2018-03" db="EMBL/GenBank/DDBJ databases">
        <title>A comparative analysis of the Nautiliaceae.</title>
        <authorList>
            <person name="Grosche A."/>
            <person name="Smedile F."/>
            <person name="Vetriani C."/>
        </authorList>
    </citation>
    <scope>NUCLEOTIDE SEQUENCE [LARGE SCALE GENOMIC DNA]</scope>
    <source>
        <strain evidence="6">TB6</strain>
    </source>
</reference>
<protein>
    <submittedName>
        <fullName evidence="3">Lytic transglycosylase domain-containing protein</fullName>
    </submittedName>
    <submittedName>
        <fullName evidence="4">Soluble lytic murein transglycosylase</fullName>
    </submittedName>
</protein>
<name>A0AAJ4UYT6_9BACT</name>
<feature type="domain" description="Transglycosylase SLT" evidence="2">
    <location>
        <begin position="346"/>
        <end position="440"/>
    </location>
</feature>
<dbReference type="Pfam" id="PF01464">
    <property type="entry name" value="SLT"/>
    <property type="match status" value="1"/>
</dbReference>
<dbReference type="PANTHER" id="PTHR37423">
    <property type="entry name" value="SOLUBLE LYTIC MUREIN TRANSGLYCOSYLASE-RELATED"/>
    <property type="match status" value="1"/>
</dbReference>
<organism evidence="4 5">
    <name type="scientific">Caminibacter pacificus</name>
    <dbReference type="NCBI Taxonomy" id="1424653"/>
    <lineage>
        <taxon>Bacteria</taxon>
        <taxon>Pseudomonadati</taxon>
        <taxon>Campylobacterota</taxon>
        <taxon>Epsilonproteobacteria</taxon>
        <taxon>Nautiliales</taxon>
        <taxon>Nautiliaceae</taxon>
        <taxon>Caminibacter</taxon>
    </lineage>
</organism>
<dbReference type="CDD" id="cd13401">
    <property type="entry name" value="Slt70-like"/>
    <property type="match status" value="1"/>
</dbReference>
<keyword evidence="6" id="KW-1185">Reference proteome</keyword>
<evidence type="ECO:0000313" key="5">
    <source>
        <dbReference type="Proteomes" id="UP000272781"/>
    </source>
</evidence>
<evidence type="ECO:0000259" key="2">
    <source>
        <dbReference type="Pfam" id="PF01464"/>
    </source>
</evidence>
<sequence length="499" mass="59431">MKKLLFLIPLFLLAYDVNLTNLLVKPKSYVRDFYLTEFMKETNSSSLAFKAYHALYKKRMKHLKILSKFDFFKPMYQCVNPSINDIKNINIACILDNGLWLSSMAKLSPEDLSYLYSKLPEGKEKEAVWAFLNHNYSKIFKNRDLGYYFILNYPNKVIDQEINDFSPFYDKYFHLFVKSAVKHDLPKIQISLNKIPYKRFCDKTKWWLFINALSLGDEKRAVKILKSVEKKKSKHFFWLWRLTKKDKYLDKLLNNPRVDFYTLYAHEEKNIPFDIRHKVVYDTIKNPKYIQTDPWDVLKFWDEFRKRRDLYKFAKELDSQKSEALKALVLDKAHHFRVNYFITPKMYSDQNKSFQAFVYAIARQESRFIPASVSSSYALGTMQIMPFLVRAMKGDVFGQFDYNQNVRLGVKHLKWLFSKLHNPLMVAYAYNGGIGFVKRRVIPVFKYKGKYEPFLSMEKVLFDESREYGKKVLANYVIYSYIFGEKNVTLHELLGKTKK</sequence>
<proteinExistence type="inferred from homology"/>
<dbReference type="RefSeq" id="WP_123352120.1">
    <property type="nucleotide sequence ID" value="NZ_CP027432.2"/>
</dbReference>
<accession>A0AAJ4UYT6</accession>
<evidence type="ECO:0000313" key="6">
    <source>
        <dbReference type="Proteomes" id="UP000298805"/>
    </source>
</evidence>
<reference evidence="3" key="3">
    <citation type="submission" date="2019-06" db="EMBL/GenBank/DDBJ databases">
        <title>A comparative analysis of the Nautiliaceae.</title>
        <authorList>
            <person name="Grosche A."/>
            <person name="Smedile F."/>
            <person name="Vetriani C."/>
        </authorList>
    </citation>
    <scope>NUCLEOTIDE SEQUENCE</scope>
    <source>
        <strain evidence="3">TB6</strain>
    </source>
</reference>
<dbReference type="EMBL" id="CP027432">
    <property type="protein sequence ID" value="QCI28065.1"/>
    <property type="molecule type" value="Genomic_DNA"/>
</dbReference>
<dbReference type="InterPro" id="IPR008258">
    <property type="entry name" value="Transglycosylase_SLT_dom_1"/>
</dbReference>
<dbReference type="Proteomes" id="UP000272781">
    <property type="component" value="Unassembled WGS sequence"/>
</dbReference>
<evidence type="ECO:0000256" key="1">
    <source>
        <dbReference type="ARBA" id="ARBA00007734"/>
    </source>
</evidence>